<dbReference type="OrthoDB" id="8117402at2759"/>
<feature type="region of interest" description="Disordered" evidence="9">
    <location>
        <begin position="106"/>
        <end position="240"/>
    </location>
</feature>
<dbReference type="FunFam" id="3.30.160.60:FF:000912">
    <property type="entry name" value="Zinc finger protein 660"/>
    <property type="match status" value="1"/>
</dbReference>
<evidence type="ECO:0000256" key="7">
    <source>
        <dbReference type="PROSITE-ProRule" id="PRU00042"/>
    </source>
</evidence>
<dbReference type="Pfam" id="PF00096">
    <property type="entry name" value="zf-C2H2"/>
    <property type="match status" value="3"/>
</dbReference>
<dbReference type="PANTHER" id="PTHR24394:SF44">
    <property type="entry name" value="ZINC FINGER PROTEIN 271-LIKE"/>
    <property type="match status" value="1"/>
</dbReference>
<feature type="domain" description="C2H2-type" evidence="10">
    <location>
        <begin position="301"/>
        <end position="331"/>
    </location>
</feature>
<feature type="compositionally biased region" description="Acidic residues" evidence="9">
    <location>
        <begin position="220"/>
        <end position="229"/>
    </location>
</feature>
<feature type="coiled-coil region" evidence="8">
    <location>
        <begin position="735"/>
        <end position="780"/>
    </location>
</feature>
<dbReference type="SMART" id="SM00355">
    <property type="entry name" value="ZnF_C2H2"/>
    <property type="match status" value="3"/>
</dbReference>
<proteinExistence type="predicted"/>
<dbReference type="GO" id="GO:0000981">
    <property type="term" value="F:DNA-binding transcription factor activity, RNA polymerase II-specific"/>
    <property type="evidence" value="ECO:0007669"/>
    <property type="project" value="TreeGrafter"/>
</dbReference>
<evidence type="ECO:0000256" key="5">
    <source>
        <dbReference type="ARBA" id="ARBA00022833"/>
    </source>
</evidence>
<keyword evidence="6" id="KW-0539">Nucleus</keyword>
<protein>
    <recommendedName>
        <fullName evidence="10">C2H2-type domain-containing protein</fullName>
    </recommendedName>
</protein>
<dbReference type="AlphaFoldDB" id="A0A9W8L1R0"/>
<feature type="compositionally biased region" description="Polar residues" evidence="9">
    <location>
        <begin position="411"/>
        <end position="420"/>
    </location>
</feature>
<feature type="compositionally biased region" description="Polar residues" evidence="9">
    <location>
        <begin position="108"/>
        <end position="145"/>
    </location>
</feature>
<feature type="compositionally biased region" description="Pro residues" evidence="9">
    <location>
        <begin position="575"/>
        <end position="588"/>
    </location>
</feature>
<keyword evidence="8" id="KW-0175">Coiled coil</keyword>
<feature type="compositionally biased region" description="Low complexity" evidence="9">
    <location>
        <begin position="645"/>
        <end position="659"/>
    </location>
</feature>
<dbReference type="PROSITE" id="PS00028">
    <property type="entry name" value="ZINC_FINGER_C2H2_1"/>
    <property type="match status" value="2"/>
</dbReference>
<dbReference type="PROSITE" id="PS50157">
    <property type="entry name" value="ZINC_FINGER_C2H2_2"/>
    <property type="match status" value="3"/>
</dbReference>
<evidence type="ECO:0000259" key="10">
    <source>
        <dbReference type="PROSITE" id="PS50157"/>
    </source>
</evidence>
<dbReference type="FunFam" id="3.30.160.60:FF:000303">
    <property type="entry name" value="Zinc finger protein 41"/>
    <property type="match status" value="1"/>
</dbReference>
<feature type="compositionally biased region" description="Low complexity" evidence="9">
    <location>
        <begin position="1"/>
        <end position="27"/>
    </location>
</feature>
<gene>
    <name evidence="11" type="ORF">IWW39_006142</name>
</gene>
<organism evidence="11 12">
    <name type="scientific">Coemansia spiralis</name>
    <dbReference type="NCBI Taxonomy" id="417178"/>
    <lineage>
        <taxon>Eukaryota</taxon>
        <taxon>Fungi</taxon>
        <taxon>Fungi incertae sedis</taxon>
        <taxon>Zoopagomycota</taxon>
        <taxon>Kickxellomycotina</taxon>
        <taxon>Kickxellomycetes</taxon>
        <taxon>Kickxellales</taxon>
        <taxon>Kickxellaceae</taxon>
        <taxon>Coemansia</taxon>
    </lineage>
</organism>
<feature type="compositionally biased region" description="Acidic residues" evidence="9">
    <location>
        <begin position="198"/>
        <end position="207"/>
    </location>
</feature>
<evidence type="ECO:0000256" key="4">
    <source>
        <dbReference type="ARBA" id="ARBA00022771"/>
    </source>
</evidence>
<evidence type="ECO:0000256" key="2">
    <source>
        <dbReference type="ARBA" id="ARBA00022723"/>
    </source>
</evidence>
<accession>A0A9W8L1R0</accession>
<dbReference type="FunFam" id="3.30.160.60:FF:000065">
    <property type="entry name" value="B-cell CLL/lymphoma 6, member B"/>
    <property type="match status" value="1"/>
</dbReference>
<feature type="domain" description="C2H2-type" evidence="10">
    <location>
        <begin position="245"/>
        <end position="272"/>
    </location>
</feature>
<dbReference type="PANTHER" id="PTHR24394">
    <property type="entry name" value="ZINC FINGER PROTEIN"/>
    <property type="match status" value="1"/>
</dbReference>
<feature type="region of interest" description="Disordered" evidence="9">
    <location>
        <begin position="551"/>
        <end position="662"/>
    </location>
</feature>
<sequence>MPPSPSSAASVGASTASRLSLTAAMTSRSPAHERMGVSPQPPSFAATSSPQSNTSFAYAASPTGAARRGSGMPPEKTPVGRSGVFDDVYNADPYYRRHSVDMGVPMTGVSQYSPPRQRFQQTLPPQQPAHHQNTAHVYQPSQLHSQKVGGSHGFGGPVRFATRSGPGSPHPLSFDQTAGGLSPSRSGSERGMKRPLSNDDEDDDEEGANGYSTSPGPYPYDDEDDDDDGDRTTPRAGVATADKPYACDQCELSFSRQHNLKSHALTHSTERPFSCPICHTPFRRQHDLKRHMKLHTGEKPHTCTNCGRSFARLDALNRHMRAENFHACNQAAKKARTAAMPPDSGRHLEDPRLKSASAAYLEQRRASTTSSQPPGAPPNWSHWTHRPSIAADESMIRRLQERFGNGATHAGQYSSPQSGQPPRLSHAQPTNYAPAADPRAYAHGQANGGPAYAGAPHSATPQRTQMQPPPALTRHTHAGTLQGQRQQPQSPSMTYSHGYGQGWQGGVAKPAAGRPAQLNSPHPHMRLPPIELAPPRRHSLAVTSHLERYRSCDATPPPASTQPLSNPAEAAGLPAAPPRTYPPPPPPSLALYQLGGSRPQPSAPLMAPLPEGRATTGGPQLPPASFTNYSPSMRPPPAQETSAKPSPSSSGETPGGEYPLTTKSAVFPHQTLPPPVFRGAASVGSEVVADAKPRHPLHMQSMDGRRGSAYGAEAPLAPDNARRASIVALTNPQSEIDVRLENAELKRRLDEMETRYLREIERLNKAVRDLEIEKSMLKSLIDDRQSMSVSPSAGCD</sequence>
<feature type="region of interest" description="Disordered" evidence="9">
    <location>
        <begin position="406"/>
        <end position="535"/>
    </location>
</feature>
<dbReference type="Proteomes" id="UP001151516">
    <property type="component" value="Unassembled WGS sequence"/>
</dbReference>
<evidence type="ECO:0000256" key="1">
    <source>
        <dbReference type="ARBA" id="ARBA00004123"/>
    </source>
</evidence>
<comment type="subcellular location">
    <subcellularLocation>
        <location evidence="1">Nucleus</location>
    </subcellularLocation>
</comment>
<feature type="region of interest" description="Disordered" evidence="9">
    <location>
        <begin position="1"/>
        <end position="87"/>
    </location>
</feature>
<feature type="compositionally biased region" description="Polar residues" evidence="9">
    <location>
        <begin position="45"/>
        <end position="56"/>
    </location>
</feature>
<evidence type="ECO:0000256" key="8">
    <source>
        <dbReference type="SAM" id="Coils"/>
    </source>
</evidence>
<reference evidence="11" key="1">
    <citation type="submission" date="2022-07" db="EMBL/GenBank/DDBJ databases">
        <title>Phylogenomic reconstructions and comparative analyses of Kickxellomycotina fungi.</title>
        <authorList>
            <person name="Reynolds N.K."/>
            <person name="Stajich J.E."/>
            <person name="Barry K."/>
            <person name="Grigoriev I.V."/>
            <person name="Crous P."/>
            <person name="Smith M.E."/>
        </authorList>
    </citation>
    <scope>NUCLEOTIDE SEQUENCE</scope>
    <source>
        <strain evidence="11">CBS 109367</strain>
    </source>
</reference>
<feature type="domain" description="C2H2-type" evidence="10">
    <location>
        <begin position="273"/>
        <end position="300"/>
    </location>
</feature>
<keyword evidence="5" id="KW-0862">Zinc</keyword>
<dbReference type="SUPFAM" id="SSF57667">
    <property type="entry name" value="beta-beta-alpha zinc fingers"/>
    <property type="match status" value="2"/>
</dbReference>
<evidence type="ECO:0000256" key="3">
    <source>
        <dbReference type="ARBA" id="ARBA00022737"/>
    </source>
</evidence>
<keyword evidence="4 7" id="KW-0863">Zinc-finger</keyword>
<comment type="caution">
    <text evidence="11">The sequence shown here is derived from an EMBL/GenBank/DDBJ whole genome shotgun (WGS) entry which is preliminary data.</text>
</comment>
<evidence type="ECO:0000256" key="6">
    <source>
        <dbReference type="ARBA" id="ARBA00023242"/>
    </source>
</evidence>
<keyword evidence="2" id="KW-0479">Metal-binding</keyword>
<name>A0A9W8L1R0_9FUNG</name>
<dbReference type="InterPro" id="IPR036236">
    <property type="entry name" value="Znf_C2H2_sf"/>
</dbReference>
<keyword evidence="12" id="KW-1185">Reference proteome</keyword>
<evidence type="ECO:0000313" key="12">
    <source>
        <dbReference type="Proteomes" id="UP001151516"/>
    </source>
</evidence>
<evidence type="ECO:0000256" key="9">
    <source>
        <dbReference type="SAM" id="MobiDB-lite"/>
    </source>
</evidence>
<feature type="region of interest" description="Disordered" evidence="9">
    <location>
        <begin position="361"/>
        <end position="387"/>
    </location>
</feature>
<dbReference type="EMBL" id="JANBTX010000488">
    <property type="protein sequence ID" value="KAJ2682064.1"/>
    <property type="molecule type" value="Genomic_DNA"/>
</dbReference>
<keyword evidence="3" id="KW-0677">Repeat</keyword>
<dbReference type="GO" id="GO:1990837">
    <property type="term" value="F:sequence-specific double-stranded DNA binding"/>
    <property type="evidence" value="ECO:0007669"/>
    <property type="project" value="UniProtKB-ARBA"/>
</dbReference>
<dbReference type="GO" id="GO:0008270">
    <property type="term" value="F:zinc ion binding"/>
    <property type="evidence" value="ECO:0007669"/>
    <property type="project" value="UniProtKB-KW"/>
</dbReference>
<dbReference type="Gene3D" id="3.30.160.60">
    <property type="entry name" value="Classic Zinc Finger"/>
    <property type="match status" value="3"/>
</dbReference>
<evidence type="ECO:0000313" key="11">
    <source>
        <dbReference type="EMBL" id="KAJ2682064.1"/>
    </source>
</evidence>
<dbReference type="InterPro" id="IPR013087">
    <property type="entry name" value="Znf_C2H2_type"/>
</dbReference>
<dbReference type="GO" id="GO:0005634">
    <property type="term" value="C:nucleus"/>
    <property type="evidence" value="ECO:0007669"/>
    <property type="project" value="UniProtKB-SubCell"/>
</dbReference>
<feature type="compositionally biased region" description="Polar residues" evidence="9">
    <location>
        <begin position="479"/>
        <end position="495"/>
    </location>
</feature>